<comment type="caution">
    <text evidence="2">The sequence shown here is derived from an EMBL/GenBank/DDBJ whole genome shotgun (WGS) entry which is preliminary data.</text>
</comment>
<evidence type="ECO:0000313" key="2">
    <source>
        <dbReference type="EMBL" id="RMX37977.1"/>
    </source>
</evidence>
<feature type="compositionally biased region" description="Acidic residues" evidence="1">
    <location>
        <begin position="139"/>
        <end position="148"/>
    </location>
</feature>
<sequence>MACSLARNHAGSRNFLSVVKKLHENEKNVLLLTEPTLHMLSHKEREGCKSILNKLPQQDLINLTDTVTNRVVSPENTTEAVNAILSYSHTASQLLKRKKVKREHIYQYLAEKGIIEPVASDKPTLIKRALLYWGSSKEDSEEEIENESENLTASEPNSAISRSDTSCTNPPFDNSVDGQQLAEYFIPWFYKILNSFNTLSDNTSQEWGPQHFWEDAKGSVLVVSNGQVFDECQGAMAVSTKLQELVCKEKILFNANLSGARGHIDAYGLVKISVGGTVHRFSNCLGIFEQSFGLIRDPQMQNNWKIKFTELKLKAQQQQNEVEGITKKAIT</sequence>
<evidence type="ECO:0000313" key="3">
    <source>
        <dbReference type="Proteomes" id="UP000275408"/>
    </source>
</evidence>
<evidence type="ECO:0000256" key="1">
    <source>
        <dbReference type="SAM" id="MobiDB-lite"/>
    </source>
</evidence>
<dbReference type="OMA" id="AKEYWCE"/>
<protein>
    <submittedName>
        <fullName evidence="2">Uncharacterized protein</fullName>
    </submittedName>
</protein>
<dbReference type="STRING" id="46731.A0A3M6T9A4"/>
<dbReference type="EMBL" id="RCHS01004063">
    <property type="protein sequence ID" value="RMX37977.1"/>
    <property type="molecule type" value="Genomic_DNA"/>
</dbReference>
<feature type="region of interest" description="Disordered" evidence="1">
    <location>
        <begin position="139"/>
        <end position="172"/>
    </location>
</feature>
<organism evidence="2 3">
    <name type="scientific">Pocillopora damicornis</name>
    <name type="common">Cauliflower coral</name>
    <name type="synonym">Millepora damicornis</name>
    <dbReference type="NCBI Taxonomy" id="46731"/>
    <lineage>
        <taxon>Eukaryota</taxon>
        <taxon>Metazoa</taxon>
        <taxon>Cnidaria</taxon>
        <taxon>Anthozoa</taxon>
        <taxon>Hexacorallia</taxon>
        <taxon>Scleractinia</taxon>
        <taxon>Astrocoeniina</taxon>
        <taxon>Pocilloporidae</taxon>
        <taxon>Pocillopora</taxon>
    </lineage>
</organism>
<keyword evidence="3" id="KW-1185">Reference proteome</keyword>
<dbReference type="Proteomes" id="UP000275408">
    <property type="component" value="Unassembled WGS sequence"/>
</dbReference>
<name>A0A3M6T9A4_POCDA</name>
<dbReference type="AlphaFoldDB" id="A0A3M6T9A4"/>
<gene>
    <name evidence="2" type="ORF">pdam_00009046</name>
</gene>
<reference evidence="2 3" key="1">
    <citation type="journal article" date="2018" name="Sci. Rep.">
        <title>Comparative analysis of the Pocillopora damicornis genome highlights role of immune system in coral evolution.</title>
        <authorList>
            <person name="Cunning R."/>
            <person name="Bay R.A."/>
            <person name="Gillette P."/>
            <person name="Baker A.C."/>
            <person name="Traylor-Knowles N."/>
        </authorList>
    </citation>
    <scope>NUCLEOTIDE SEQUENCE [LARGE SCALE GENOMIC DNA]</scope>
    <source>
        <strain evidence="2">RSMAS</strain>
        <tissue evidence="2">Whole animal</tissue>
    </source>
</reference>
<dbReference type="PANTHER" id="PTHR21084:SF1">
    <property type="entry name" value="DENSE INCISORS"/>
    <property type="match status" value="1"/>
</dbReference>
<dbReference type="PANTHER" id="PTHR21084">
    <property type="entry name" value="DENSE INCISORS"/>
    <property type="match status" value="1"/>
</dbReference>
<dbReference type="Pfam" id="PF15008">
    <property type="entry name" value="DUF4518"/>
    <property type="match status" value="1"/>
</dbReference>
<accession>A0A3M6T9A4</accession>
<dbReference type="OrthoDB" id="6407068at2759"/>
<dbReference type="InterPro" id="IPR026698">
    <property type="entry name" value="UPF_C3orf38"/>
</dbReference>
<feature type="compositionally biased region" description="Polar residues" evidence="1">
    <location>
        <begin position="150"/>
        <end position="172"/>
    </location>
</feature>
<proteinExistence type="predicted"/>